<dbReference type="STRING" id="154538.A0A1M2VA76"/>
<dbReference type="AlphaFoldDB" id="A0A1M2VA76"/>
<feature type="compositionally biased region" description="Basic and acidic residues" evidence="3">
    <location>
        <begin position="815"/>
        <end position="837"/>
    </location>
</feature>
<evidence type="ECO:0000259" key="4">
    <source>
        <dbReference type="Pfam" id="PF12157"/>
    </source>
</evidence>
<dbReference type="OMA" id="EEANAPM"/>
<protein>
    <recommendedName>
        <fullName evidence="4">Transcription initiation factor TFIID subunit 1 histone acetyltransferase domain-containing protein</fullName>
    </recommendedName>
</protein>
<dbReference type="OrthoDB" id="5752at2759"/>
<feature type="compositionally biased region" description="Low complexity" evidence="3">
    <location>
        <begin position="1025"/>
        <end position="1047"/>
    </location>
</feature>
<feature type="compositionally biased region" description="Acidic residues" evidence="3">
    <location>
        <begin position="94"/>
        <end position="124"/>
    </location>
</feature>
<dbReference type="GO" id="GO:0017025">
    <property type="term" value="F:TBP-class protein binding"/>
    <property type="evidence" value="ECO:0007669"/>
    <property type="project" value="InterPro"/>
</dbReference>
<dbReference type="Pfam" id="PF12157">
    <property type="entry name" value="DUF3591"/>
    <property type="match status" value="1"/>
</dbReference>
<dbReference type="Proteomes" id="UP000184267">
    <property type="component" value="Unassembled WGS sequence"/>
</dbReference>
<dbReference type="GO" id="GO:0016251">
    <property type="term" value="F:RNA polymerase II general transcription initiation factor activity"/>
    <property type="evidence" value="ECO:0007669"/>
    <property type="project" value="InterPro"/>
</dbReference>
<proteinExistence type="predicted"/>
<dbReference type="PANTHER" id="PTHR13900:SF0">
    <property type="entry name" value="TRANSCRIPTION INITIATION FACTOR TFIID SUBUNIT 1"/>
    <property type="match status" value="1"/>
</dbReference>
<comment type="subcellular location">
    <subcellularLocation>
        <location evidence="1">Nucleus</location>
    </subcellularLocation>
</comment>
<dbReference type="GO" id="GO:0051123">
    <property type="term" value="P:RNA polymerase II preinitiation complex assembly"/>
    <property type="evidence" value="ECO:0007669"/>
    <property type="project" value="TreeGrafter"/>
</dbReference>
<evidence type="ECO:0000313" key="5">
    <source>
        <dbReference type="EMBL" id="OJT04479.1"/>
    </source>
</evidence>
<reference evidence="5 6" key="1">
    <citation type="submission" date="2016-10" db="EMBL/GenBank/DDBJ databases">
        <title>Genome sequence of the basidiomycete white-rot fungus Trametes pubescens.</title>
        <authorList>
            <person name="Makela M.R."/>
            <person name="Granchi Z."/>
            <person name="Peng M."/>
            <person name="De Vries R.P."/>
            <person name="Grigoriev I."/>
            <person name="Riley R."/>
            <person name="Hilden K."/>
        </authorList>
    </citation>
    <scope>NUCLEOTIDE SEQUENCE [LARGE SCALE GENOMIC DNA]</scope>
    <source>
        <strain evidence="5 6">FBCC735</strain>
    </source>
</reference>
<accession>A0A1M2VA76</accession>
<feature type="region of interest" description="Disordered" evidence="3">
    <location>
        <begin position="1001"/>
        <end position="1109"/>
    </location>
</feature>
<keyword evidence="6" id="KW-1185">Reference proteome</keyword>
<dbReference type="InterPro" id="IPR022591">
    <property type="entry name" value="TAF1_HAT_dom"/>
</dbReference>
<organism evidence="5 6">
    <name type="scientific">Trametes pubescens</name>
    <name type="common">White-rot fungus</name>
    <dbReference type="NCBI Taxonomy" id="154538"/>
    <lineage>
        <taxon>Eukaryota</taxon>
        <taxon>Fungi</taxon>
        <taxon>Dikarya</taxon>
        <taxon>Basidiomycota</taxon>
        <taxon>Agaricomycotina</taxon>
        <taxon>Agaricomycetes</taxon>
        <taxon>Polyporales</taxon>
        <taxon>Polyporaceae</taxon>
        <taxon>Trametes</taxon>
    </lineage>
</organism>
<dbReference type="GO" id="GO:0004402">
    <property type="term" value="F:histone acetyltransferase activity"/>
    <property type="evidence" value="ECO:0007669"/>
    <property type="project" value="InterPro"/>
</dbReference>
<dbReference type="InterPro" id="IPR040240">
    <property type="entry name" value="TAF1"/>
</dbReference>
<keyword evidence="2" id="KW-0539">Nucleus</keyword>
<dbReference type="GO" id="GO:0005669">
    <property type="term" value="C:transcription factor TFIID complex"/>
    <property type="evidence" value="ECO:0007669"/>
    <property type="project" value="InterPro"/>
</dbReference>
<evidence type="ECO:0000256" key="1">
    <source>
        <dbReference type="ARBA" id="ARBA00004123"/>
    </source>
</evidence>
<evidence type="ECO:0000256" key="3">
    <source>
        <dbReference type="SAM" id="MobiDB-lite"/>
    </source>
</evidence>
<comment type="caution">
    <text evidence="5">The sequence shown here is derived from an EMBL/GenBank/DDBJ whole genome shotgun (WGS) entry which is preliminary data.</text>
</comment>
<feature type="domain" description="Transcription initiation factor TFIID subunit 1 histone acetyltransferase" evidence="4">
    <location>
        <begin position="357"/>
        <end position="812"/>
    </location>
</feature>
<dbReference type="PANTHER" id="PTHR13900">
    <property type="entry name" value="TRANSCRIPTION INITIATION FACTOR TFIID"/>
    <property type="match status" value="1"/>
</dbReference>
<feature type="region of interest" description="Disordered" evidence="3">
    <location>
        <begin position="815"/>
        <end position="878"/>
    </location>
</feature>
<sequence>MNKGSRSLGHVLRKRPARTLADSAALRHQLHLEDGHFGVLLDENDVIATLTGFSLNNVLSGLDLPTGPGLSNQLGISGVPALSAKQIYNDRWDGEEEEAVGPGEGEDWEDEVDRELAEEDSDQEDQVKMEIQSPVHMGPREKRKRVIRRLVERPKTVYERFPTFEKDKMLDFTELFKGVTVHKSRISKRPFTVESVYPKKKEIPKNFLQSIVGDTERQVESKRVQEVVASGDVEHDLMRALQAREKSSNQASQPALDQRSFFLVNIANWEDQIVWDPDVDAPPPAAAAQIDLNTPLNKALEEGSWTQSIIWGPREPFRDFTQLELHEQEAVEERPAVQDVARPRKRMRTDTQPRDKFNISNDQFYEVSKDGGRHRVRQTFGQLVVEHAYPAQKLQLPFYKTRLSKQEARSFHRTALQFPSNIELHFSKVRTAKKKKDRAGRKVGKGGDIGEGLHRTGDLSLRDTSNFVLWEFSEEHPPIISNFGMGSILVNYYRKKNEKDDHVPKSDLGEPIVIEPQDESPFMKFGYVYPGQTVPALYNNLMRAPLFRHKAYPSDFLVIRTTIKGESKYYIREIGNLFAVGQTYPVTEVPGPHSRKITNTIKLRLQIIAFKLLEKSSEKRLKISRLMKYFPDQNELQMRQRLKEFMEYHRRGPHQGFWRLKGNWTIPSDADMLKMVTPEQVVLSESMQVGQRHLQDSGYSFNGEVAEEDEGNLSIEQQLAPWITTKNFLFATQAKAMLKLHGEGDPTGRGEAFSFIRVSMKDIFVKAGEDYEQKLAEAESRPKSAHRYNVAEQQQIYKSEIERIWKAQFDSLSRKDEPELTAEERAAGRDTDKDNKRMQRRQSLGYTPAHSPPETPGIGPTSPTYSRGSSLAREREMSLGPDAQRRVLRIKRFVDGEWKLEIVRDPSVITAYLKKRQAIEEENMTADALAPTGDAERDRRARKRIEEEIARMKKNQERRLHRKNAKIVKEGGTPLQLNRPIKPDTTVTRPLPIHACAEEARGAETNRKCPRWAEFNQGTPPLPTPSASSPPATSPTSTSGGFSFGGTQDSLYSPGASGSLRPGPFPGTHGPSPLATSPPMMPADDEDDEDDVPATPSGAPKIKLMLKKS</sequence>
<gene>
    <name evidence="5" type="ORF">TRAPUB_4749</name>
</gene>
<feature type="region of interest" description="Disordered" evidence="3">
    <location>
        <begin position="94"/>
        <end position="127"/>
    </location>
</feature>
<feature type="compositionally biased region" description="Acidic residues" evidence="3">
    <location>
        <begin position="1083"/>
        <end position="1092"/>
    </location>
</feature>
<name>A0A1M2VA76_TRAPU</name>
<feature type="region of interest" description="Disordered" evidence="3">
    <location>
        <begin position="329"/>
        <end position="356"/>
    </location>
</feature>
<evidence type="ECO:0000256" key="2">
    <source>
        <dbReference type="ARBA" id="ARBA00023242"/>
    </source>
</evidence>
<evidence type="ECO:0000313" key="6">
    <source>
        <dbReference type="Proteomes" id="UP000184267"/>
    </source>
</evidence>
<dbReference type="EMBL" id="MNAD01001539">
    <property type="protein sequence ID" value="OJT04479.1"/>
    <property type="molecule type" value="Genomic_DNA"/>
</dbReference>